<feature type="transmembrane region" description="Helical" evidence="19">
    <location>
        <begin position="195"/>
        <end position="215"/>
    </location>
</feature>
<comment type="caution">
    <text evidence="20">The sequence shown here is derived from an EMBL/GenBank/DDBJ whole genome shotgun (WGS) entry which is preliminary data.</text>
</comment>
<dbReference type="UniPathway" id="UPA00148">
    <property type="reaction ID" value="UER00238"/>
</dbReference>
<evidence type="ECO:0000256" key="1">
    <source>
        <dbReference type="ARBA" id="ARBA00001946"/>
    </source>
</evidence>
<comment type="catalytic activity">
    <reaction evidence="18 19">
        <text>alpha-ribazole 5'-phosphate + adenosylcob(III)inamide-GDP = adenosylcob(III)alamin 5'-phosphate + GMP + H(+)</text>
        <dbReference type="Rhea" id="RHEA:23560"/>
        <dbReference type="ChEBI" id="CHEBI:15378"/>
        <dbReference type="ChEBI" id="CHEBI:57918"/>
        <dbReference type="ChEBI" id="CHEBI:58115"/>
        <dbReference type="ChEBI" id="CHEBI:60487"/>
        <dbReference type="ChEBI" id="CHEBI:60493"/>
        <dbReference type="EC" id="2.7.8.26"/>
    </reaction>
</comment>
<keyword evidence="8 19" id="KW-0169">Cobalamin biosynthesis</keyword>
<dbReference type="PANTHER" id="PTHR34148">
    <property type="entry name" value="ADENOSYLCOBINAMIDE-GDP RIBAZOLETRANSFERASE"/>
    <property type="match status" value="1"/>
</dbReference>
<evidence type="ECO:0000256" key="19">
    <source>
        <dbReference type="HAMAP-Rule" id="MF_00719"/>
    </source>
</evidence>
<evidence type="ECO:0000256" key="18">
    <source>
        <dbReference type="ARBA" id="ARBA00049504"/>
    </source>
</evidence>
<dbReference type="Pfam" id="PF02654">
    <property type="entry name" value="CobS"/>
    <property type="match status" value="1"/>
</dbReference>
<dbReference type="InterPro" id="IPR003805">
    <property type="entry name" value="CobS"/>
</dbReference>
<evidence type="ECO:0000256" key="15">
    <source>
        <dbReference type="ARBA" id="ARBA00032605"/>
    </source>
</evidence>
<evidence type="ECO:0000313" key="20">
    <source>
        <dbReference type="EMBL" id="MYH61337.1"/>
    </source>
</evidence>
<dbReference type="EMBL" id="VYDA01000229">
    <property type="protein sequence ID" value="MYH61337.1"/>
    <property type="molecule type" value="Genomic_DNA"/>
</dbReference>
<accession>A0A6B1FZ44</accession>
<reference evidence="20" key="1">
    <citation type="submission" date="2019-09" db="EMBL/GenBank/DDBJ databases">
        <title>Characterisation of the sponge microbiome using genome-centric metagenomics.</title>
        <authorList>
            <person name="Engelberts J.P."/>
            <person name="Robbins S.J."/>
            <person name="De Goeij J.M."/>
            <person name="Aranda M."/>
            <person name="Bell S.C."/>
            <person name="Webster N.S."/>
        </authorList>
    </citation>
    <scope>NUCLEOTIDE SEQUENCE</scope>
    <source>
        <strain evidence="20">SB0675_bin_29</strain>
    </source>
</reference>
<keyword evidence="7 19" id="KW-1003">Cell membrane</keyword>
<evidence type="ECO:0000256" key="8">
    <source>
        <dbReference type="ARBA" id="ARBA00022573"/>
    </source>
</evidence>
<keyword evidence="10 19" id="KW-0812">Transmembrane</keyword>
<evidence type="ECO:0000256" key="9">
    <source>
        <dbReference type="ARBA" id="ARBA00022679"/>
    </source>
</evidence>
<evidence type="ECO:0000256" key="6">
    <source>
        <dbReference type="ARBA" id="ARBA00015850"/>
    </source>
</evidence>
<keyword evidence="9 19" id="KW-0808">Transferase</keyword>
<evidence type="ECO:0000256" key="17">
    <source>
        <dbReference type="ARBA" id="ARBA00048623"/>
    </source>
</evidence>
<keyword evidence="13 19" id="KW-0472">Membrane</keyword>
<dbReference type="HAMAP" id="MF_00719">
    <property type="entry name" value="CobS"/>
    <property type="match status" value="1"/>
</dbReference>
<evidence type="ECO:0000256" key="7">
    <source>
        <dbReference type="ARBA" id="ARBA00022475"/>
    </source>
</evidence>
<evidence type="ECO:0000256" key="12">
    <source>
        <dbReference type="ARBA" id="ARBA00022989"/>
    </source>
</evidence>
<comment type="catalytic activity">
    <reaction evidence="17 19">
        <text>alpha-ribazole + adenosylcob(III)inamide-GDP = adenosylcob(III)alamin + GMP + H(+)</text>
        <dbReference type="Rhea" id="RHEA:16049"/>
        <dbReference type="ChEBI" id="CHEBI:10329"/>
        <dbReference type="ChEBI" id="CHEBI:15378"/>
        <dbReference type="ChEBI" id="CHEBI:18408"/>
        <dbReference type="ChEBI" id="CHEBI:58115"/>
        <dbReference type="ChEBI" id="CHEBI:60487"/>
        <dbReference type="EC" id="2.7.8.26"/>
    </reaction>
</comment>
<comment type="pathway">
    <text evidence="3 19">Cofactor biosynthesis; adenosylcobalamin biosynthesis; adenosylcobalamin from cob(II)yrinate a,c-diamide: step 7/7.</text>
</comment>
<feature type="transmembrane region" description="Helical" evidence="19">
    <location>
        <begin position="135"/>
        <end position="159"/>
    </location>
</feature>
<comment type="function">
    <text evidence="14 19">Joins adenosylcobinamide-GDP and alpha-ribazole to generate adenosylcobalamin (Ado-cobalamin). Also synthesizes adenosylcobalamin 5'-phosphate from adenosylcobinamide-GDP and alpha-ribazole 5'-phosphate.</text>
</comment>
<proteinExistence type="inferred from homology"/>
<evidence type="ECO:0000256" key="16">
    <source>
        <dbReference type="ARBA" id="ARBA00032853"/>
    </source>
</evidence>
<evidence type="ECO:0000256" key="10">
    <source>
        <dbReference type="ARBA" id="ARBA00022692"/>
    </source>
</evidence>
<comment type="subcellular location">
    <subcellularLocation>
        <location evidence="2 19">Cell membrane</location>
        <topology evidence="2 19">Multi-pass membrane protein</topology>
    </subcellularLocation>
</comment>
<name>A0A6B1FZ44_9CHLR</name>
<evidence type="ECO:0000256" key="2">
    <source>
        <dbReference type="ARBA" id="ARBA00004651"/>
    </source>
</evidence>
<feature type="transmembrane region" description="Helical" evidence="19">
    <location>
        <begin position="110"/>
        <end position="128"/>
    </location>
</feature>
<protein>
    <recommendedName>
        <fullName evidence="6 19">Adenosylcobinamide-GDP ribazoletransferase</fullName>
        <ecNumber evidence="5 19">2.7.8.26</ecNumber>
    </recommendedName>
    <alternativeName>
        <fullName evidence="16 19">Cobalamin synthase</fullName>
    </alternativeName>
    <alternativeName>
        <fullName evidence="15 19">Cobalamin-5'-phosphate synthase</fullName>
    </alternativeName>
</protein>
<evidence type="ECO:0000256" key="3">
    <source>
        <dbReference type="ARBA" id="ARBA00004663"/>
    </source>
</evidence>
<dbReference type="GO" id="GO:0008818">
    <property type="term" value="F:cobalamin 5'-phosphate synthase activity"/>
    <property type="evidence" value="ECO:0007669"/>
    <property type="project" value="UniProtKB-UniRule"/>
</dbReference>
<keyword evidence="12 19" id="KW-1133">Transmembrane helix</keyword>
<evidence type="ECO:0000256" key="14">
    <source>
        <dbReference type="ARBA" id="ARBA00025228"/>
    </source>
</evidence>
<dbReference type="GO" id="GO:0009236">
    <property type="term" value="P:cobalamin biosynthetic process"/>
    <property type="evidence" value="ECO:0007669"/>
    <property type="project" value="UniProtKB-UniRule"/>
</dbReference>
<gene>
    <name evidence="19" type="primary">cobS</name>
    <name evidence="20" type="ORF">F4148_06120</name>
</gene>
<dbReference type="EC" id="2.7.8.26" evidence="5 19"/>
<evidence type="ECO:0000256" key="4">
    <source>
        <dbReference type="ARBA" id="ARBA00010561"/>
    </source>
</evidence>
<comment type="cofactor">
    <cofactor evidence="1 19">
        <name>Mg(2+)</name>
        <dbReference type="ChEBI" id="CHEBI:18420"/>
    </cofactor>
</comment>
<dbReference type="AlphaFoldDB" id="A0A6B1FZ44"/>
<evidence type="ECO:0000256" key="5">
    <source>
        <dbReference type="ARBA" id="ARBA00013200"/>
    </source>
</evidence>
<dbReference type="GO" id="GO:0005886">
    <property type="term" value="C:plasma membrane"/>
    <property type="evidence" value="ECO:0007669"/>
    <property type="project" value="UniProtKB-SubCell"/>
</dbReference>
<comment type="similarity">
    <text evidence="4 19">Belongs to the CobS family.</text>
</comment>
<dbReference type="PANTHER" id="PTHR34148:SF1">
    <property type="entry name" value="ADENOSYLCOBINAMIDE-GDP RIBAZOLETRANSFERASE"/>
    <property type="match status" value="1"/>
</dbReference>
<sequence>MKAVVTCVAVAVQFLTIVPPLLRRPPSPDELGRSVTFFPLVGLLIGLLLFGLHRVLSTIFPDLLSAAILLGVWTLCSGALHFDGLLDTVDGLLGGRDADDRMRILRDARVGSFAVAAGGTVLLLKFAAIGSIGAAGALVVAPVAGRWLTSMAVVLFSYARPAGLGRDMKDNAGWPQAAGATAIAAATLGFLAPSVGIAATGATVVLVCLSAWILVRFTLSRIPGLTGDIYGALCEVGETVCIVTLAANWSV</sequence>
<keyword evidence="11 19" id="KW-0460">Magnesium</keyword>
<dbReference type="GO" id="GO:0051073">
    <property type="term" value="F:adenosylcobinamide-GDP ribazoletransferase activity"/>
    <property type="evidence" value="ECO:0007669"/>
    <property type="project" value="UniProtKB-UniRule"/>
</dbReference>
<evidence type="ECO:0000256" key="13">
    <source>
        <dbReference type="ARBA" id="ARBA00023136"/>
    </source>
</evidence>
<evidence type="ECO:0000256" key="11">
    <source>
        <dbReference type="ARBA" id="ARBA00022842"/>
    </source>
</evidence>
<feature type="transmembrane region" description="Helical" evidence="19">
    <location>
        <begin position="33"/>
        <end position="51"/>
    </location>
</feature>
<organism evidence="20">
    <name type="scientific">Caldilineaceae bacterium SB0675_bin_29</name>
    <dbReference type="NCBI Taxonomy" id="2605266"/>
    <lineage>
        <taxon>Bacteria</taxon>
        <taxon>Bacillati</taxon>
        <taxon>Chloroflexota</taxon>
        <taxon>Caldilineae</taxon>
        <taxon>Caldilineales</taxon>
        <taxon>Caldilineaceae</taxon>
    </lineage>
</organism>